<evidence type="ECO:0000313" key="7">
    <source>
        <dbReference type="Proteomes" id="UP000186098"/>
    </source>
</evidence>
<dbReference type="GO" id="GO:0005737">
    <property type="term" value="C:cytoplasm"/>
    <property type="evidence" value="ECO:0007669"/>
    <property type="project" value="UniProtKB-ARBA"/>
</dbReference>
<dbReference type="GO" id="GO:1990904">
    <property type="term" value="C:ribonucleoprotein complex"/>
    <property type="evidence" value="ECO:0007669"/>
    <property type="project" value="UniProtKB-KW"/>
</dbReference>
<keyword evidence="4 5" id="KW-0699">rRNA-binding</keyword>
<dbReference type="STRING" id="407234.SAMN05421795_101217"/>
<comment type="subunit">
    <text evidence="4">Part of the 50S ribosomal subunit. Contacts protein L20.</text>
</comment>
<evidence type="ECO:0000256" key="1">
    <source>
        <dbReference type="ARBA" id="ARBA00008563"/>
    </source>
</evidence>
<dbReference type="Proteomes" id="UP000186098">
    <property type="component" value="Unassembled WGS sequence"/>
</dbReference>
<gene>
    <name evidence="4" type="primary">rplU</name>
    <name evidence="6" type="ORF">SAMN05421795_101217</name>
</gene>
<dbReference type="InterPro" id="IPR028909">
    <property type="entry name" value="bL21-like"/>
</dbReference>
<accession>A0A1N7JPN8</accession>
<dbReference type="PANTHER" id="PTHR21349">
    <property type="entry name" value="50S RIBOSOMAL PROTEIN L21"/>
    <property type="match status" value="1"/>
</dbReference>
<dbReference type="GO" id="GO:0005840">
    <property type="term" value="C:ribosome"/>
    <property type="evidence" value="ECO:0007669"/>
    <property type="project" value="UniProtKB-KW"/>
</dbReference>
<keyword evidence="3 4" id="KW-0687">Ribonucleoprotein</keyword>
<dbReference type="InterPro" id="IPR001787">
    <property type="entry name" value="Ribosomal_bL21"/>
</dbReference>
<dbReference type="SUPFAM" id="SSF141091">
    <property type="entry name" value="L21p-like"/>
    <property type="match status" value="1"/>
</dbReference>
<name>A0A1N7JPN8_9RHOB</name>
<evidence type="ECO:0000256" key="4">
    <source>
        <dbReference type="HAMAP-Rule" id="MF_01363"/>
    </source>
</evidence>
<sequence length="130" mass="13675">MFAVLKTGGKQYKVQAGDVLRVEKLAAEAGETVQFNEILMVGGDAPVLGAPLVAGAAVQAEVIDQIKADKVITFHKRRRKHSSQRTRGHRQTLTLLRVTEVLASGGEATGVKAAVGAQSKTAAQAAQAEE</sequence>
<dbReference type="GO" id="GO:0003735">
    <property type="term" value="F:structural constituent of ribosome"/>
    <property type="evidence" value="ECO:0007669"/>
    <property type="project" value="InterPro"/>
</dbReference>
<protein>
    <recommendedName>
        <fullName evidence="4">Large ribosomal subunit protein bL21</fullName>
    </recommendedName>
</protein>
<dbReference type="HAMAP" id="MF_01363">
    <property type="entry name" value="Ribosomal_bL21"/>
    <property type="match status" value="1"/>
</dbReference>
<dbReference type="GO" id="GO:0019843">
    <property type="term" value="F:rRNA binding"/>
    <property type="evidence" value="ECO:0007669"/>
    <property type="project" value="UniProtKB-UniRule"/>
</dbReference>
<keyword evidence="7" id="KW-1185">Reference proteome</keyword>
<dbReference type="PANTHER" id="PTHR21349:SF0">
    <property type="entry name" value="LARGE RIBOSOMAL SUBUNIT PROTEIN BL21M"/>
    <property type="match status" value="1"/>
</dbReference>
<evidence type="ECO:0000256" key="5">
    <source>
        <dbReference type="RuleBase" id="RU000562"/>
    </source>
</evidence>
<keyword evidence="4 5" id="KW-0694">RNA-binding</keyword>
<evidence type="ECO:0000256" key="2">
    <source>
        <dbReference type="ARBA" id="ARBA00022980"/>
    </source>
</evidence>
<reference evidence="7" key="1">
    <citation type="submission" date="2017-01" db="EMBL/GenBank/DDBJ databases">
        <authorList>
            <person name="Varghese N."/>
            <person name="Submissions S."/>
        </authorList>
    </citation>
    <scope>NUCLEOTIDE SEQUENCE [LARGE SCALE GENOMIC DNA]</scope>
    <source>
        <strain evidence="7">DSM 18714</strain>
    </source>
</reference>
<evidence type="ECO:0000256" key="3">
    <source>
        <dbReference type="ARBA" id="ARBA00023274"/>
    </source>
</evidence>
<comment type="similarity">
    <text evidence="1 4 5">Belongs to the bacterial ribosomal protein bL21 family.</text>
</comment>
<dbReference type="GO" id="GO:0006412">
    <property type="term" value="P:translation"/>
    <property type="evidence" value="ECO:0007669"/>
    <property type="project" value="UniProtKB-UniRule"/>
</dbReference>
<organism evidence="6 7">
    <name type="scientific">Phaeovulum vinaykumarii</name>
    <dbReference type="NCBI Taxonomy" id="407234"/>
    <lineage>
        <taxon>Bacteria</taxon>
        <taxon>Pseudomonadati</taxon>
        <taxon>Pseudomonadota</taxon>
        <taxon>Alphaproteobacteria</taxon>
        <taxon>Rhodobacterales</taxon>
        <taxon>Paracoccaceae</taxon>
        <taxon>Phaeovulum</taxon>
    </lineage>
</organism>
<keyword evidence="2 4" id="KW-0689">Ribosomal protein</keyword>
<dbReference type="AlphaFoldDB" id="A0A1N7JPN8"/>
<evidence type="ECO:0000313" key="6">
    <source>
        <dbReference type="EMBL" id="SIS51221.1"/>
    </source>
</evidence>
<dbReference type="Pfam" id="PF00829">
    <property type="entry name" value="Ribosomal_L21p"/>
    <property type="match status" value="1"/>
</dbReference>
<dbReference type="EMBL" id="FTOM01000001">
    <property type="protein sequence ID" value="SIS51221.1"/>
    <property type="molecule type" value="Genomic_DNA"/>
</dbReference>
<comment type="function">
    <text evidence="4 5">This protein binds to 23S rRNA in the presence of protein L20.</text>
</comment>
<proteinExistence type="inferred from homology"/>
<dbReference type="OrthoDB" id="9813334at2"/>
<dbReference type="NCBIfam" id="TIGR00061">
    <property type="entry name" value="L21"/>
    <property type="match status" value="1"/>
</dbReference>
<dbReference type="InterPro" id="IPR036164">
    <property type="entry name" value="bL21-like_sf"/>
</dbReference>